<comment type="similarity">
    <text evidence="1">Belongs to the thiamine-monophosphate kinase family.</text>
</comment>
<dbReference type="Pfam" id="PF00586">
    <property type="entry name" value="AIRS"/>
    <property type="match status" value="1"/>
</dbReference>
<accession>A0A2V2N6D5</accession>
<feature type="binding site" evidence="1">
    <location>
        <position position="190"/>
    </location>
    <ligand>
        <name>Mg(2+)</name>
        <dbReference type="ChEBI" id="CHEBI:18420"/>
        <label>3</label>
    </ligand>
</feature>
<dbReference type="GO" id="GO:0005524">
    <property type="term" value="F:ATP binding"/>
    <property type="evidence" value="ECO:0007669"/>
    <property type="project" value="UniProtKB-UniRule"/>
</dbReference>
<dbReference type="GO" id="GO:0009030">
    <property type="term" value="F:thiamine-phosphate kinase activity"/>
    <property type="evidence" value="ECO:0007669"/>
    <property type="project" value="UniProtKB-UniRule"/>
</dbReference>
<keyword evidence="1" id="KW-0460">Magnesium</keyword>
<dbReference type="PIRSF" id="PIRSF005303">
    <property type="entry name" value="Thiam_monoph_kin"/>
    <property type="match status" value="1"/>
</dbReference>
<comment type="miscellaneous">
    <text evidence="1">Reaction mechanism of ThiL seems to utilize a direct, inline transfer of the gamma-phosphate of ATP to TMP rather than a phosphorylated enzyme intermediate.</text>
</comment>
<dbReference type="AlphaFoldDB" id="A0A2V2N6D5"/>
<feature type="binding site" evidence="1">
    <location>
        <position position="38"/>
    </location>
    <ligand>
        <name>Mg(2+)</name>
        <dbReference type="ChEBI" id="CHEBI:18420"/>
        <label>2</label>
    </ligand>
</feature>
<feature type="binding site" evidence="1">
    <location>
        <position position="22"/>
    </location>
    <ligand>
        <name>Mg(2+)</name>
        <dbReference type="ChEBI" id="CHEBI:18420"/>
        <label>3</label>
    </ligand>
</feature>
<evidence type="ECO:0000259" key="2">
    <source>
        <dbReference type="Pfam" id="PF00586"/>
    </source>
</evidence>
<dbReference type="GO" id="GO:0009229">
    <property type="term" value="P:thiamine diphosphate biosynthetic process"/>
    <property type="evidence" value="ECO:0007669"/>
    <property type="project" value="UniProtKB-UniRule"/>
</dbReference>
<keyword evidence="1" id="KW-0547">Nucleotide-binding</keyword>
<feature type="binding site" evidence="1">
    <location>
        <position position="45"/>
    </location>
    <ligand>
        <name>substrate</name>
    </ligand>
</feature>
<feature type="binding site" evidence="1">
    <location>
        <begin position="110"/>
        <end position="111"/>
    </location>
    <ligand>
        <name>ATP</name>
        <dbReference type="ChEBI" id="CHEBI:30616"/>
    </ligand>
</feature>
<feature type="binding site" evidence="1">
    <location>
        <position position="36"/>
    </location>
    <ligand>
        <name>Mg(2+)</name>
        <dbReference type="ChEBI" id="CHEBI:18420"/>
        <label>4</label>
    </ligand>
</feature>
<keyword evidence="4" id="KW-1185">Reference proteome</keyword>
<dbReference type="Gene3D" id="3.90.650.10">
    <property type="entry name" value="PurM-like C-terminal domain"/>
    <property type="match status" value="1"/>
</dbReference>
<evidence type="ECO:0000256" key="1">
    <source>
        <dbReference type="HAMAP-Rule" id="MF_02128"/>
    </source>
</evidence>
<dbReference type="Gene3D" id="3.30.1330.10">
    <property type="entry name" value="PurM-like, N-terminal domain"/>
    <property type="match status" value="1"/>
</dbReference>
<dbReference type="HAMAP" id="MF_02128">
    <property type="entry name" value="TMP_kinase"/>
    <property type="match status" value="1"/>
</dbReference>
<keyword evidence="1" id="KW-0067">ATP-binding</keyword>
<feature type="binding site" evidence="1">
    <location>
        <position position="281"/>
    </location>
    <ligand>
        <name>substrate</name>
    </ligand>
</feature>
<feature type="binding site" evidence="1">
    <location>
        <position position="22"/>
    </location>
    <ligand>
        <name>Mg(2+)</name>
        <dbReference type="ChEBI" id="CHEBI:18420"/>
        <label>4</label>
    </ligand>
</feature>
<dbReference type="CDD" id="cd02194">
    <property type="entry name" value="ThiL"/>
    <property type="match status" value="1"/>
</dbReference>
<dbReference type="GO" id="GO:0000287">
    <property type="term" value="F:magnesium ion binding"/>
    <property type="evidence" value="ECO:0007669"/>
    <property type="project" value="UniProtKB-UniRule"/>
</dbReference>
<gene>
    <name evidence="1 3" type="primary">thiL</name>
    <name evidence="3" type="ORF">DLD82_04480</name>
</gene>
<dbReference type="GO" id="GO:0009228">
    <property type="term" value="P:thiamine biosynthetic process"/>
    <property type="evidence" value="ECO:0007669"/>
    <property type="project" value="UniProtKB-KW"/>
</dbReference>
<dbReference type="InterPro" id="IPR006283">
    <property type="entry name" value="ThiL-like"/>
</dbReference>
<keyword evidence="1 3" id="KW-0418">Kinase</keyword>
<feature type="binding site" evidence="1">
    <location>
        <position position="66"/>
    </location>
    <ligand>
        <name>Mg(2+)</name>
        <dbReference type="ChEBI" id="CHEBI:18420"/>
        <label>2</label>
    </ligand>
</feature>
<keyword evidence="1" id="KW-0808">Transferase</keyword>
<dbReference type="InterPro" id="IPR036676">
    <property type="entry name" value="PurM-like_C_sf"/>
</dbReference>
<dbReference type="NCBIfam" id="TIGR01379">
    <property type="entry name" value="thiL"/>
    <property type="match status" value="1"/>
</dbReference>
<feature type="binding site" evidence="1">
    <location>
        <position position="66"/>
    </location>
    <ligand>
        <name>Mg(2+)</name>
        <dbReference type="ChEBI" id="CHEBI:18420"/>
        <label>3</label>
    </ligand>
</feature>
<dbReference type="SUPFAM" id="SSF55326">
    <property type="entry name" value="PurM N-terminal domain-like"/>
    <property type="match status" value="1"/>
</dbReference>
<proteinExistence type="inferred from homology"/>
<keyword evidence="1" id="KW-0784">Thiamine biosynthesis</keyword>
<reference evidence="3 4" key="1">
    <citation type="submission" date="2018-05" db="EMBL/GenBank/DDBJ databases">
        <title>Draft genome of Methanospirillum stamsii Pt1.</title>
        <authorList>
            <person name="Dueholm M.S."/>
            <person name="Nielsen P.H."/>
            <person name="Bakmann L.F."/>
            <person name="Otzen D.E."/>
        </authorList>
    </citation>
    <scope>NUCLEOTIDE SEQUENCE [LARGE SCALE GENOMIC DNA]</scope>
    <source>
        <strain evidence="3 4">Pt1</strain>
    </source>
</reference>
<keyword evidence="1" id="KW-0479">Metal-binding</keyword>
<dbReference type="PANTHER" id="PTHR30270:SF3">
    <property type="entry name" value="THIAMINE-MONOPHOSPHATE KINASE"/>
    <property type="match status" value="1"/>
</dbReference>
<dbReference type="InterPro" id="IPR016188">
    <property type="entry name" value="PurM-like_N"/>
</dbReference>
<comment type="pathway">
    <text evidence="1">Cofactor biosynthesis; thiamine diphosphate biosynthesis; thiamine diphosphate from thiamine phosphate: step 1/1.</text>
</comment>
<dbReference type="SUPFAM" id="SSF56042">
    <property type="entry name" value="PurM C-terminal domain-like"/>
    <property type="match status" value="1"/>
</dbReference>
<evidence type="ECO:0000313" key="3">
    <source>
        <dbReference type="EMBL" id="PWR75399.1"/>
    </source>
</evidence>
<dbReference type="GeneID" id="97609682"/>
<feature type="binding site" evidence="1">
    <location>
        <position position="136"/>
    </location>
    <ligand>
        <name>ATP</name>
        <dbReference type="ChEBI" id="CHEBI:30616"/>
    </ligand>
</feature>
<feature type="binding site" evidence="1">
    <location>
        <position position="111"/>
    </location>
    <ligand>
        <name>Mg(2+)</name>
        <dbReference type="ChEBI" id="CHEBI:18420"/>
        <label>1</label>
    </ligand>
</feature>
<dbReference type="InterPro" id="IPR036921">
    <property type="entry name" value="PurM-like_N_sf"/>
</dbReference>
<comment type="caution">
    <text evidence="1">Lacks conserved residue(s) required for the propagation of feature annotation.</text>
</comment>
<dbReference type="EMBL" id="QGMZ01000010">
    <property type="protein sequence ID" value="PWR75399.1"/>
    <property type="molecule type" value="Genomic_DNA"/>
</dbReference>
<feature type="binding site" evidence="1">
    <location>
        <position position="66"/>
    </location>
    <ligand>
        <name>Mg(2+)</name>
        <dbReference type="ChEBI" id="CHEBI:18420"/>
        <label>4</label>
    </ligand>
</feature>
<comment type="catalytic activity">
    <reaction evidence="1">
        <text>thiamine phosphate + ATP = thiamine diphosphate + ADP</text>
        <dbReference type="Rhea" id="RHEA:15913"/>
        <dbReference type="ChEBI" id="CHEBI:30616"/>
        <dbReference type="ChEBI" id="CHEBI:37575"/>
        <dbReference type="ChEBI" id="CHEBI:58937"/>
        <dbReference type="ChEBI" id="CHEBI:456216"/>
        <dbReference type="EC" id="2.7.4.16"/>
    </reaction>
</comment>
<feature type="domain" description="PurM-like N-terminal" evidence="2">
    <location>
        <begin position="21"/>
        <end position="128"/>
    </location>
</feature>
<dbReference type="EC" id="2.7.4.16" evidence="1"/>
<sequence length="287" mass="30805">MDDRTLLRIIRPVIGTDACSDDCAILPLPCGILVTSTDMLHERSDFPKGITDWQIGWMSAAVTISDIAAMGAEPVQLVLAIGLDDEDRLKGIVTGASDCCNQFGATYAGGDLDAHHELTIVSTGLGIITDGQPVQRRGAKPEELICVTGVLGRAIPGLTDKRFWKDLCEPQPRVEEGIAIRKAGATAMMDISDGLALSLYDIAEESGTGMTITGSSIPIPEDVDHSEAMTAALFGGGDFELLFCIPENSYQSLNLPCTIIGRVTDEPGVIMDGRILEKKGYLHHWYE</sequence>
<comment type="caution">
    <text evidence="3">The sequence shown here is derived from an EMBL/GenBank/DDBJ whole genome shotgun (WGS) entry which is preliminary data.</text>
</comment>
<feature type="binding site" evidence="1">
    <location>
        <position position="38"/>
    </location>
    <ligand>
        <name>Mg(2+)</name>
        <dbReference type="ChEBI" id="CHEBI:18420"/>
        <label>1</label>
    </ligand>
</feature>
<dbReference type="RefSeq" id="WP_109939918.1">
    <property type="nucleotide sequence ID" value="NZ_CP176366.1"/>
</dbReference>
<protein>
    <recommendedName>
        <fullName evidence="1">Thiamine-monophosphate kinase</fullName>
        <shortName evidence="1">TMP kinase</shortName>
        <shortName evidence="1">Thiamine-phosphate kinase</shortName>
        <ecNumber evidence="1">2.7.4.16</ecNumber>
    </recommendedName>
</protein>
<dbReference type="Proteomes" id="UP000245934">
    <property type="component" value="Unassembled WGS sequence"/>
</dbReference>
<organism evidence="3 4">
    <name type="scientific">Methanospirillum stamsii</name>
    <dbReference type="NCBI Taxonomy" id="1277351"/>
    <lineage>
        <taxon>Archaea</taxon>
        <taxon>Methanobacteriati</taxon>
        <taxon>Methanobacteriota</taxon>
        <taxon>Stenosarchaea group</taxon>
        <taxon>Methanomicrobia</taxon>
        <taxon>Methanomicrobiales</taxon>
        <taxon>Methanospirillaceae</taxon>
        <taxon>Methanospirillum</taxon>
    </lineage>
</organism>
<dbReference type="UniPathway" id="UPA00060">
    <property type="reaction ID" value="UER00142"/>
</dbReference>
<dbReference type="OrthoDB" id="45909at2157"/>
<feature type="binding site" evidence="1">
    <location>
        <position position="192"/>
    </location>
    <ligand>
        <name>ATP</name>
        <dbReference type="ChEBI" id="CHEBI:30616"/>
    </ligand>
</feature>
<feature type="binding site" evidence="1">
    <location>
        <position position="37"/>
    </location>
    <ligand>
        <name>Mg(2+)</name>
        <dbReference type="ChEBI" id="CHEBI:18420"/>
        <label>1</label>
    </ligand>
</feature>
<comment type="function">
    <text evidence="1">Catalyzes the ATP-dependent phosphorylation of thiamine-monophosphate (TMP) to form thiamine-pyrophosphate (TPP), the active form of vitamin B1.</text>
</comment>
<name>A0A2V2N6D5_9EURY</name>
<dbReference type="PANTHER" id="PTHR30270">
    <property type="entry name" value="THIAMINE-MONOPHOSPHATE KINASE"/>
    <property type="match status" value="1"/>
</dbReference>
<evidence type="ECO:0000313" key="4">
    <source>
        <dbReference type="Proteomes" id="UP000245934"/>
    </source>
</evidence>
<feature type="binding site" evidence="1">
    <location>
        <position position="193"/>
    </location>
    <ligand>
        <name>Mg(2+)</name>
        <dbReference type="ChEBI" id="CHEBI:18420"/>
        <label>5</label>
    </ligand>
</feature>